<dbReference type="EMBL" id="JAAALK010000079">
    <property type="protein sequence ID" value="KAG8100393.1"/>
    <property type="molecule type" value="Genomic_DNA"/>
</dbReference>
<evidence type="ECO:0000313" key="2">
    <source>
        <dbReference type="EMBL" id="KAG8100393.1"/>
    </source>
</evidence>
<gene>
    <name evidence="2" type="ORF">GUJ93_ZPchr0013g36615</name>
</gene>
<reference evidence="2" key="2">
    <citation type="submission" date="2021-02" db="EMBL/GenBank/DDBJ databases">
        <authorList>
            <person name="Kimball J.A."/>
            <person name="Haas M.W."/>
            <person name="Macchietto M."/>
            <person name="Kono T."/>
            <person name="Duquette J."/>
            <person name="Shao M."/>
        </authorList>
    </citation>
    <scope>NUCLEOTIDE SEQUENCE</scope>
    <source>
        <tissue evidence="2">Fresh leaf tissue</tissue>
    </source>
</reference>
<keyword evidence="1" id="KW-1133">Transmembrane helix</keyword>
<name>A0A8J6C5U7_ZIZPA</name>
<keyword evidence="1" id="KW-0472">Membrane</keyword>
<feature type="transmembrane region" description="Helical" evidence="1">
    <location>
        <begin position="100"/>
        <end position="123"/>
    </location>
</feature>
<evidence type="ECO:0000313" key="3">
    <source>
        <dbReference type="Proteomes" id="UP000729402"/>
    </source>
</evidence>
<dbReference type="OrthoDB" id="1730117at2759"/>
<accession>A0A8J6C5U7</accession>
<sequence length="140" mass="15072">MVLGAEVSRPQPCAPARTLYHPSSPTIASSTSCRMLDYIPAMFDNFSANVSVDGSIVNLGKQSITPIVHIKIADGLMMILVSEMIDRFGHFKLWHIGGSILVEVLLAALFDSVVLLFLFALWFSPTSSGSARGSDSVISN</sequence>
<keyword evidence="1" id="KW-0812">Transmembrane</keyword>
<reference evidence="2" key="1">
    <citation type="journal article" date="2021" name="bioRxiv">
        <title>Whole Genome Assembly and Annotation of Northern Wild Rice, Zizania palustris L., Supports a Whole Genome Duplication in the Zizania Genus.</title>
        <authorList>
            <person name="Haas M."/>
            <person name="Kono T."/>
            <person name="Macchietto M."/>
            <person name="Millas R."/>
            <person name="McGilp L."/>
            <person name="Shao M."/>
            <person name="Duquette J."/>
            <person name="Hirsch C.N."/>
            <person name="Kimball J."/>
        </authorList>
    </citation>
    <scope>NUCLEOTIDE SEQUENCE</scope>
    <source>
        <tissue evidence="2">Fresh leaf tissue</tissue>
    </source>
</reference>
<organism evidence="2 3">
    <name type="scientific">Zizania palustris</name>
    <name type="common">Northern wild rice</name>
    <dbReference type="NCBI Taxonomy" id="103762"/>
    <lineage>
        <taxon>Eukaryota</taxon>
        <taxon>Viridiplantae</taxon>
        <taxon>Streptophyta</taxon>
        <taxon>Embryophyta</taxon>
        <taxon>Tracheophyta</taxon>
        <taxon>Spermatophyta</taxon>
        <taxon>Magnoliopsida</taxon>
        <taxon>Liliopsida</taxon>
        <taxon>Poales</taxon>
        <taxon>Poaceae</taxon>
        <taxon>BOP clade</taxon>
        <taxon>Oryzoideae</taxon>
        <taxon>Oryzeae</taxon>
        <taxon>Zizaniinae</taxon>
        <taxon>Zizania</taxon>
    </lineage>
</organism>
<comment type="caution">
    <text evidence="2">The sequence shown here is derived from an EMBL/GenBank/DDBJ whole genome shotgun (WGS) entry which is preliminary data.</text>
</comment>
<dbReference type="AlphaFoldDB" id="A0A8J6C5U7"/>
<protein>
    <submittedName>
        <fullName evidence="2">Uncharacterized protein</fullName>
    </submittedName>
</protein>
<evidence type="ECO:0000256" key="1">
    <source>
        <dbReference type="SAM" id="Phobius"/>
    </source>
</evidence>
<dbReference type="Proteomes" id="UP000729402">
    <property type="component" value="Unassembled WGS sequence"/>
</dbReference>
<proteinExistence type="predicted"/>
<keyword evidence="3" id="KW-1185">Reference proteome</keyword>